<accession>A0A443S216</accession>
<keyword evidence="5" id="KW-1185">Reference proteome</keyword>
<dbReference type="Pfam" id="PF00352">
    <property type="entry name" value="TBP"/>
    <property type="match status" value="2"/>
</dbReference>
<dbReference type="Gene3D" id="3.30.310.10">
    <property type="entry name" value="TATA-Binding Protein"/>
    <property type="match status" value="2"/>
</dbReference>
<evidence type="ECO:0000256" key="1">
    <source>
        <dbReference type="ARBA" id="ARBA00005560"/>
    </source>
</evidence>
<evidence type="ECO:0000256" key="3">
    <source>
        <dbReference type="ARBA" id="ARBA00023163"/>
    </source>
</evidence>
<comment type="similarity">
    <text evidence="1">Belongs to the TBP family.</text>
</comment>
<dbReference type="PROSITE" id="PS51257">
    <property type="entry name" value="PROKAR_LIPOPROTEIN"/>
    <property type="match status" value="1"/>
</dbReference>
<dbReference type="InterPro" id="IPR012295">
    <property type="entry name" value="TBP_dom_sf"/>
</dbReference>
<gene>
    <name evidence="4" type="ORF">B4U80_11836</name>
</gene>
<dbReference type="GO" id="GO:0006352">
    <property type="term" value="P:DNA-templated transcription initiation"/>
    <property type="evidence" value="ECO:0007669"/>
    <property type="project" value="InterPro"/>
</dbReference>
<dbReference type="AlphaFoldDB" id="A0A443S216"/>
<dbReference type="GO" id="GO:0003677">
    <property type="term" value="F:DNA binding"/>
    <property type="evidence" value="ECO:0007669"/>
    <property type="project" value="UniProtKB-KW"/>
</dbReference>
<dbReference type="InterPro" id="IPR000814">
    <property type="entry name" value="TBP"/>
</dbReference>
<evidence type="ECO:0000256" key="2">
    <source>
        <dbReference type="ARBA" id="ARBA00023125"/>
    </source>
</evidence>
<dbReference type="Proteomes" id="UP000288716">
    <property type="component" value="Unassembled WGS sequence"/>
</dbReference>
<dbReference type="PANTHER" id="PTHR10126">
    <property type="entry name" value="TATA-BOX BINDING PROTEIN"/>
    <property type="match status" value="1"/>
</dbReference>
<dbReference type="STRING" id="299467.A0A443S216"/>
<evidence type="ECO:0000313" key="5">
    <source>
        <dbReference type="Proteomes" id="UP000288716"/>
    </source>
</evidence>
<keyword evidence="3" id="KW-0804">Transcription</keyword>
<comment type="caution">
    <text evidence="4">The sequence shown here is derived from an EMBL/GenBank/DDBJ whole genome shotgun (WGS) entry which is preliminary data.</text>
</comment>
<dbReference type="EMBL" id="NCKV01011862">
    <property type="protein sequence ID" value="RWS21521.1"/>
    <property type="molecule type" value="Genomic_DNA"/>
</dbReference>
<evidence type="ECO:0000313" key="4">
    <source>
        <dbReference type="EMBL" id="RWS21521.1"/>
    </source>
</evidence>
<dbReference type="PRINTS" id="PR00686">
    <property type="entry name" value="TIFACTORIID"/>
</dbReference>
<keyword evidence="2" id="KW-0238">DNA-binding</keyword>
<reference evidence="4 5" key="1">
    <citation type="journal article" date="2018" name="Gigascience">
        <title>Genomes of trombidid mites reveal novel predicted allergens and laterally-transferred genes associated with secondary metabolism.</title>
        <authorList>
            <person name="Dong X."/>
            <person name="Chaisiri K."/>
            <person name="Xia D."/>
            <person name="Armstrong S.D."/>
            <person name="Fang Y."/>
            <person name="Donnelly M.J."/>
            <person name="Kadowaki T."/>
            <person name="McGarry J.W."/>
            <person name="Darby A.C."/>
            <person name="Makepeace B.L."/>
        </authorList>
    </citation>
    <scope>NUCLEOTIDE SEQUENCE [LARGE SCALE GENOMIC DNA]</scope>
    <source>
        <strain evidence="4">UoL-UT</strain>
    </source>
</reference>
<dbReference type="VEuPathDB" id="VectorBase:LDEU010518"/>
<proteinExistence type="inferred from homology"/>
<protein>
    <submittedName>
        <fullName evidence="4">TATA-box-binding protein-like protein</fullName>
    </submittedName>
</protein>
<dbReference type="SUPFAM" id="SSF55945">
    <property type="entry name" value="TATA-box binding protein-like"/>
    <property type="match status" value="2"/>
</dbReference>
<name>A0A443S216_9ACAR</name>
<organism evidence="4 5">
    <name type="scientific">Leptotrombidium deliense</name>
    <dbReference type="NCBI Taxonomy" id="299467"/>
    <lineage>
        <taxon>Eukaryota</taxon>
        <taxon>Metazoa</taxon>
        <taxon>Ecdysozoa</taxon>
        <taxon>Arthropoda</taxon>
        <taxon>Chelicerata</taxon>
        <taxon>Arachnida</taxon>
        <taxon>Acari</taxon>
        <taxon>Acariformes</taxon>
        <taxon>Trombidiformes</taxon>
        <taxon>Prostigmata</taxon>
        <taxon>Anystina</taxon>
        <taxon>Parasitengona</taxon>
        <taxon>Trombiculoidea</taxon>
        <taxon>Trombiculidae</taxon>
        <taxon>Leptotrombidium</taxon>
    </lineage>
</organism>
<sequence>MTLTIKVTNVTATFSLSCKINLSILANCISNVEYAPKRKNSATYRNVDPRFTALIHTSGNVILVGVKSEKDVRMAATAIVQKLKENSFPVSLHRLRFSNIAAAGNLNFRLNLPTFYERTNLKINADFNPELFPGMICTFPGTNCKATFFTTGKFIITGSKSILDLTSNLKNIENDIELMNPNSHENIMAELEGYILKAM</sequence>